<gene>
    <name evidence="3" type="ORF">GCM10011385_31610</name>
</gene>
<dbReference type="Pfam" id="PF00378">
    <property type="entry name" value="ECH_1"/>
    <property type="match status" value="1"/>
</dbReference>
<dbReference type="CDD" id="cd06558">
    <property type="entry name" value="crotonase-like"/>
    <property type="match status" value="1"/>
</dbReference>
<dbReference type="PANTHER" id="PTHR43459:SF1">
    <property type="entry name" value="EG:BACN32G11.4 PROTEIN"/>
    <property type="match status" value="1"/>
</dbReference>
<accession>A0A916W7Z0</accession>
<proteinExistence type="inferred from homology"/>
<dbReference type="SUPFAM" id="SSF52096">
    <property type="entry name" value="ClpP/crotonase"/>
    <property type="match status" value="1"/>
</dbReference>
<keyword evidence="4" id="KW-1185">Reference proteome</keyword>
<sequence>MTAGNLITRTVTESGIAVLTFNDPDRRNALSPALREVFLQALRDEAKSGESRAVVLTGAGAAFCAGGDISAMGIDPKLSSERMKLLHDIARELARFPKPTVAAVNGHAFGAGWSISLLCDYILTAPQAKHGATFGKLGLVPDTAFLWAASRRVPTAKAMQLFLSAGILNADEVLAMGLTDELSDNVLEAAIAKAESFCAVAPLAVAAAKASLVDAPDGLEWYLTREFDDQARMYHSADHREAVAAFKEKRAPVFRGE</sequence>
<evidence type="ECO:0000256" key="1">
    <source>
        <dbReference type="ARBA" id="ARBA00005254"/>
    </source>
</evidence>
<evidence type="ECO:0000256" key="2">
    <source>
        <dbReference type="RuleBase" id="RU003707"/>
    </source>
</evidence>
<reference evidence="3" key="1">
    <citation type="journal article" date="2014" name="Int. J. Syst. Evol. Microbiol.">
        <title>Complete genome sequence of Corynebacterium casei LMG S-19264T (=DSM 44701T), isolated from a smear-ripened cheese.</title>
        <authorList>
            <consortium name="US DOE Joint Genome Institute (JGI-PGF)"/>
            <person name="Walter F."/>
            <person name="Albersmeier A."/>
            <person name="Kalinowski J."/>
            <person name="Ruckert C."/>
        </authorList>
    </citation>
    <scope>NUCLEOTIDE SEQUENCE</scope>
    <source>
        <strain evidence="3">CGMCC 1.15320</strain>
    </source>
</reference>
<dbReference type="InterPro" id="IPR029045">
    <property type="entry name" value="ClpP/crotonase-like_dom_sf"/>
</dbReference>
<dbReference type="PROSITE" id="PS00166">
    <property type="entry name" value="ENOYL_COA_HYDRATASE"/>
    <property type="match status" value="1"/>
</dbReference>
<dbReference type="Proteomes" id="UP000636264">
    <property type="component" value="Unassembled WGS sequence"/>
</dbReference>
<organism evidence="3 4">
    <name type="scientific">Nitratireductor aestuarii</name>
    <dbReference type="NCBI Taxonomy" id="1735103"/>
    <lineage>
        <taxon>Bacteria</taxon>
        <taxon>Pseudomonadati</taxon>
        <taxon>Pseudomonadota</taxon>
        <taxon>Alphaproteobacteria</taxon>
        <taxon>Hyphomicrobiales</taxon>
        <taxon>Phyllobacteriaceae</taxon>
        <taxon>Nitratireductor</taxon>
    </lineage>
</organism>
<dbReference type="Gene3D" id="1.10.12.10">
    <property type="entry name" value="Lyase 2-enoyl-coa Hydratase, Chain A, domain 2"/>
    <property type="match status" value="1"/>
</dbReference>
<dbReference type="RefSeq" id="WP_188722067.1">
    <property type="nucleotide sequence ID" value="NZ_BMIF01000010.1"/>
</dbReference>
<evidence type="ECO:0000313" key="4">
    <source>
        <dbReference type="Proteomes" id="UP000636264"/>
    </source>
</evidence>
<dbReference type="InterPro" id="IPR018376">
    <property type="entry name" value="Enoyl-CoA_hyd/isom_CS"/>
</dbReference>
<evidence type="ECO:0000313" key="3">
    <source>
        <dbReference type="EMBL" id="GGA75264.1"/>
    </source>
</evidence>
<protein>
    <submittedName>
        <fullName evidence="3">Enoyl-CoA hydratase</fullName>
    </submittedName>
</protein>
<reference evidence="3" key="2">
    <citation type="submission" date="2020-09" db="EMBL/GenBank/DDBJ databases">
        <authorList>
            <person name="Sun Q."/>
            <person name="Zhou Y."/>
        </authorList>
    </citation>
    <scope>NUCLEOTIDE SEQUENCE</scope>
    <source>
        <strain evidence="3">CGMCC 1.15320</strain>
    </source>
</reference>
<name>A0A916W7Z0_9HYPH</name>
<dbReference type="Gene3D" id="3.90.226.10">
    <property type="entry name" value="2-enoyl-CoA Hydratase, Chain A, domain 1"/>
    <property type="match status" value="1"/>
</dbReference>
<dbReference type="InterPro" id="IPR014748">
    <property type="entry name" value="Enoyl-CoA_hydra_C"/>
</dbReference>
<dbReference type="EMBL" id="BMIF01000010">
    <property type="protein sequence ID" value="GGA75264.1"/>
    <property type="molecule type" value="Genomic_DNA"/>
</dbReference>
<dbReference type="InterPro" id="IPR001753">
    <property type="entry name" value="Enoyl-CoA_hydra/iso"/>
</dbReference>
<dbReference type="PANTHER" id="PTHR43459">
    <property type="entry name" value="ENOYL-COA HYDRATASE"/>
    <property type="match status" value="1"/>
</dbReference>
<comment type="similarity">
    <text evidence="1 2">Belongs to the enoyl-CoA hydratase/isomerase family.</text>
</comment>
<comment type="caution">
    <text evidence="3">The sequence shown here is derived from an EMBL/GenBank/DDBJ whole genome shotgun (WGS) entry which is preliminary data.</text>
</comment>
<dbReference type="AlphaFoldDB" id="A0A916W7Z0"/>
<dbReference type="GO" id="GO:0003824">
    <property type="term" value="F:catalytic activity"/>
    <property type="evidence" value="ECO:0007669"/>
    <property type="project" value="InterPro"/>
</dbReference>